<evidence type="ECO:0000256" key="3">
    <source>
        <dbReference type="ARBA" id="ARBA00022692"/>
    </source>
</evidence>
<proteinExistence type="predicted"/>
<dbReference type="RefSeq" id="WP_179701312.1">
    <property type="nucleotide sequence ID" value="NZ_BAAAHA010000005.1"/>
</dbReference>
<keyword evidence="9" id="KW-1185">Reference proteome</keyword>
<feature type="transmembrane region" description="Helical" evidence="6">
    <location>
        <begin position="166"/>
        <end position="186"/>
    </location>
</feature>
<accession>A0A853DN59</accession>
<keyword evidence="3 6" id="KW-0812">Transmembrane</keyword>
<dbReference type="PANTHER" id="PTHR30294:SF29">
    <property type="entry name" value="MULTIDRUG ABC TRANSPORTER PERMEASE YBHS-RELATED"/>
    <property type="match status" value="1"/>
</dbReference>
<evidence type="ECO:0000259" key="7">
    <source>
        <dbReference type="Pfam" id="PF12698"/>
    </source>
</evidence>
<dbReference type="GO" id="GO:0005886">
    <property type="term" value="C:plasma membrane"/>
    <property type="evidence" value="ECO:0007669"/>
    <property type="project" value="UniProtKB-SubCell"/>
</dbReference>
<feature type="transmembrane region" description="Helical" evidence="6">
    <location>
        <begin position="21"/>
        <end position="44"/>
    </location>
</feature>
<evidence type="ECO:0000256" key="4">
    <source>
        <dbReference type="ARBA" id="ARBA00022989"/>
    </source>
</evidence>
<feature type="transmembrane region" description="Helical" evidence="6">
    <location>
        <begin position="266"/>
        <end position="288"/>
    </location>
</feature>
<keyword evidence="4 6" id="KW-1133">Transmembrane helix</keyword>
<protein>
    <submittedName>
        <fullName evidence="8">ABC-2 type transport system permease protein</fullName>
    </submittedName>
</protein>
<feature type="transmembrane region" description="Helical" evidence="6">
    <location>
        <begin position="300"/>
        <end position="320"/>
    </location>
</feature>
<evidence type="ECO:0000256" key="5">
    <source>
        <dbReference type="ARBA" id="ARBA00023136"/>
    </source>
</evidence>
<sequence length="398" mass="42034">MSANQVRIVTRFELTRTIRRPQFWIAALLLPALMAAMIAVMTWAGTSTPETSEPVSFEYSDDSGIISEAAAARLGGRPAGSDAEERTKDGKLTAYLHYPTNPSTELVEIHAADRGPFGNSDYTTLARELFTLSIDSTLDPSTAELVRTTPATTIHAYTDGAPSGGISAMILPALLAVLLILIVSLLGNQMLNSAVEEKENRISEMILVSLPARALIQGKILALALLGLVQIGIFVITGVLLYAAAAPTVDLSFLGIDTIVVDPVRVGLGLALLMGGLLTLAAVLVLIGAAMPSAKDAAPFYSAVVIVTIAPLYFITTILMTPDSPVVAILTYFPFTAPMTALLLNATGALNPWAGALIAIGLFVIGALILRLAIAAFQLGVIQYDQRLRVKDLISRPA</sequence>
<feature type="transmembrane region" description="Helical" evidence="6">
    <location>
        <begin position="326"/>
        <end position="344"/>
    </location>
</feature>
<comment type="subcellular location">
    <subcellularLocation>
        <location evidence="1">Cell membrane</location>
        <topology evidence="1">Multi-pass membrane protein</topology>
    </subcellularLocation>
</comment>
<dbReference type="InterPro" id="IPR013525">
    <property type="entry name" value="ABC2_TM"/>
</dbReference>
<dbReference type="PANTHER" id="PTHR30294">
    <property type="entry name" value="MEMBRANE COMPONENT OF ABC TRANSPORTER YHHJ-RELATED"/>
    <property type="match status" value="1"/>
</dbReference>
<dbReference type="Proteomes" id="UP000521075">
    <property type="component" value="Unassembled WGS sequence"/>
</dbReference>
<dbReference type="InterPro" id="IPR051449">
    <property type="entry name" value="ABC-2_transporter_component"/>
</dbReference>
<evidence type="ECO:0000313" key="8">
    <source>
        <dbReference type="EMBL" id="NYK10602.1"/>
    </source>
</evidence>
<gene>
    <name evidence="8" type="ORF">HNR14_002483</name>
</gene>
<keyword evidence="2" id="KW-1003">Cell membrane</keyword>
<evidence type="ECO:0000256" key="1">
    <source>
        <dbReference type="ARBA" id="ARBA00004651"/>
    </source>
</evidence>
<feature type="transmembrane region" description="Helical" evidence="6">
    <location>
        <begin position="220"/>
        <end position="246"/>
    </location>
</feature>
<dbReference type="Pfam" id="PF12698">
    <property type="entry name" value="ABC2_membrane_3"/>
    <property type="match status" value="1"/>
</dbReference>
<organism evidence="8 9">
    <name type="scientific">Leifsonia naganoensis</name>
    <dbReference type="NCBI Taxonomy" id="150025"/>
    <lineage>
        <taxon>Bacteria</taxon>
        <taxon>Bacillati</taxon>
        <taxon>Actinomycetota</taxon>
        <taxon>Actinomycetes</taxon>
        <taxon>Micrococcales</taxon>
        <taxon>Microbacteriaceae</taxon>
        <taxon>Leifsonia</taxon>
    </lineage>
</organism>
<keyword evidence="5 6" id="KW-0472">Membrane</keyword>
<comment type="caution">
    <text evidence="8">The sequence shown here is derived from an EMBL/GenBank/DDBJ whole genome shotgun (WGS) entry which is preliminary data.</text>
</comment>
<name>A0A853DN59_9MICO</name>
<evidence type="ECO:0000256" key="6">
    <source>
        <dbReference type="SAM" id="Phobius"/>
    </source>
</evidence>
<evidence type="ECO:0000256" key="2">
    <source>
        <dbReference type="ARBA" id="ARBA00022475"/>
    </source>
</evidence>
<dbReference type="EMBL" id="JACCHJ010000001">
    <property type="protein sequence ID" value="NYK10602.1"/>
    <property type="molecule type" value="Genomic_DNA"/>
</dbReference>
<dbReference type="AlphaFoldDB" id="A0A853DN59"/>
<evidence type="ECO:0000313" key="9">
    <source>
        <dbReference type="Proteomes" id="UP000521075"/>
    </source>
</evidence>
<dbReference type="GO" id="GO:0140359">
    <property type="term" value="F:ABC-type transporter activity"/>
    <property type="evidence" value="ECO:0007669"/>
    <property type="project" value="InterPro"/>
</dbReference>
<feature type="transmembrane region" description="Helical" evidence="6">
    <location>
        <begin position="356"/>
        <end position="379"/>
    </location>
</feature>
<feature type="domain" description="ABC-2 type transporter transmembrane" evidence="7">
    <location>
        <begin position="22"/>
        <end position="373"/>
    </location>
</feature>
<reference evidence="8 9" key="1">
    <citation type="submission" date="2020-07" db="EMBL/GenBank/DDBJ databases">
        <title>Sequencing the genomes of 1000 actinobacteria strains.</title>
        <authorList>
            <person name="Klenk H.-P."/>
        </authorList>
    </citation>
    <scope>NUCLEOTIDE SEQUENCE [LARGE SCALE GENOMIC DNA]</scope>
    <source>
        <strain evidence="8 9">DSM 15166</strain>
    </source>
</reference>